<gene>
    <name evidence="10" type="ORF">NE237_002226</name>
</gene>
<comment type="pathway">
    <text evidence="2 8">Cofactor biosynthesis; ubiquinone biosynthesis.</text>
</comment>
<dbReference type="InterPro" id="IPR013718">
    <property type="entry name" value="COQ9_C"/>
</dbReference>
<evidence type="ECO:0000256" key="7">
    <source>
        <dbReference type="ARBA" id="ARBA00023128"/>
    </source>
</evidence>
<dbReference type="Proteomes" id="UP001141806">
    <property type="component" value="Unassembled WGS sequence"/>
</dbReference>
<proteinExistence type="inferred from homology"/>
<dbReference type="AlphaFoldDB" id="A0A9Q0KUU9"/>
<dbReference type="Pfam" id="PF08511">
    <property type="entry name" value="COQ9"/>
    <property type="match status" value="1"/>
</dbReference>
<evidence type="ECO:0000256" key="2">
    <source>
        <dbReference type="ARBA" id="ARBA00004749"/>
    </source>
</evidence>
<evidence type="ECO:0000259" key="9">
    <source>
        <dbReference type="Pfam" id="PF08511"/>
    </source>
</evidence>
<organism evidence="10 11">
    <name type="scientific">Protea cynaroides</name>
    <dbReference type="NCBI Taxonomy" id="273540"/>
    <lineage>
        <taxon>Eukaryota</taxon>
        <taxon>Viridiplantae</taxon>
        <taxon>Streptophyta</taxon>
        <taxon>Embryophyta</taxon>
        <taxon>Tracheophyta</taxon>
        <taxon>Spermatophyta</taxon>
        <taxon>Magnoliopsida</taxon>
        <taxon>Proteales</taxon>
        <taxon>Proteaceae</taxon>
        <taxon>Protea</taxon>
    </lineage>
</organism>
<evidence type="ECO:0000313" key="10">
    <source>
        <dbReference type="EMBL" id="KAJ4977120.1"/>
    </source>
</evidence>
<keyword evidence="11" id="KW-1185">Reference proteome</keyword>
<sequence>MYRSVVKHFLVIPANRRFSLSPIITNSSCFSTDSNSQPLTRTDPINPSEQAETVNSASATAAASAVRNKEAHSAETVAAAARKEERFNERQNSRGVRQPRIEYQEEQARVLQAALHHVINLGWTEAAMITGAREVGVSPAIVGSFPRKEAVLVEFFMDECLQRLIDIIDSGEDMRNLIPSECVSKLIRIRLEMQAPYISKWPQALSIQAQPINIPTSFKQRTMLVDEILHATGDQASDIDWYLKRTVIGGIYSTSEVYMLTDNSPDFQDTWRFLDGRVKDAFDIGKTVQEAKYLLETVGAGMGNPLQDIVKRVFQR</sequence>
<name>A0A9Q0KUU9_9MAGN</name>
<dbReference type="OrthoDB" id="619536at2759"/>
<dbReference type="FunFam" id="1.10.357.10:FF:000004">
    <property type="entry name" value="Ubiquinone biosynthesis protein COQ9, mitochondrial"/>
    <property type="match status" value="1"/>
</dbReference>
<dbReference type="GO" id="GO:0008289">
    <property type="term" value="F:lipid binding"/>
    <property type="evidence" value="ECO:0007669"/>
    <property type="project" value="UniProtKB-UniRule"/>
</dbReference>
<keyword evidence="5" id="KW-0809">Transit peptide</keyword>
<evidence type="ECO:0000256" key="5">
    <source>
        <dbReference type="ARBA" id="ARBA00022946"/>
    </source>
</evidence>
<dbReference type="PANTHER" id="PTHR21427">
    <property type="entry name" value="UBIQUINONE BIOSYNTHESIS PROTEIN COQ9, MITOCHONDRIAL"/>
    <property type="match status" value="1"/>
</dbReference>
<keyword evidence="6 8" id="KW-0446">Lipid-binding</keyword>
<dbReference type="InterPro" id="IPR012762">
    <property type="entry name" value="Ubiq_biosynth_COQ9"/>
</dbReference>
<evidence type="ECO:0000256" key="3">
    <source>
        <dbReference type="ARBA" id="ARBA00010766"/>
    </source>
</evidence>
<dbReference type="NCBIfam" id="TIGR02396">
    <property type="entry name" value="diverge_rpsU"/>
    <property type="match status" value="1"/>
</dbReference>
<feature type="domain" description="COQ9 C-terminal" evidence="9">
    <location>
        <begin position="214"/>
        <end position="284"/>
    </location>
</feature>
<keyword evidence="7 8" id="KW-0496">Mitochondrion</keyword>
<dbReference type="Gene3D" id="1.10.357.10">
    <property type="entry name" value="Tetracycline Repressor, domain 2"/>
    <property type="match status" value="1"/>
</dbReference>
<dbReference type="EMBL" id="JAMYWD010000003">
    <property type="protein sequence ID" value="KAJ4977120.1"/>
    <property type="molecule type" value="Genomic_DNA"/>
</dbReference>
<comment type="similarity">
    <text evidence="3 8">Belongs to the COQ9 family.</text>
</comment>
<dbReference type="GO" id="GO:0005743">
    <property type="term" value="C:mitochondrial inner membrane"/>
    <property type="evidence" value="ECO:0007669"/>
    <property type="project" value="TreeGrafter"/>
</dbReference>
<reference evidence="10" key="1">
    <citation type="journal article" date="2023" name="Plant J.">
        <title>The genome of the king protea, Protea cynaroides.</title>
        <authorList>
            <person name="Chang J."/>
            <person name="Duong T.A."/>
            <person name="Schoeman C."/>
            <person name="Ma X."/>
            <person name="Roodt D."/>
            <person name="Barker N."/>
            <person name="Li Z."/>
            <person name="Van de Peer Y."/>
            <person name="Mizrachi E."/>
        </authorList>
    </citation>
    <scope>NUCLEOTIDE SEQUENCE</scope>
    <source>
        <tissue evidence="10">Young leaves</tissue>
    </source>
</reference>
<evidence type="ECO:0000256" key="1">
    <source>
        <dbReference type="ARBA" id="ARBA00004173"/>
    </source>
</evidence>
<protein>
    <recommendedName>
        <fullName evidence="8">Ubiquinone biosynthesis protein</fullName>
    </recommendedName>
</protein>
<evidence type="ECO:0000256" key="8">
    <source>
        <dbReference type="RuleBase" id="RU366063"/>
    </source>
</evidence>
<evidence type="ECO:0000256" key="6">
    <source>
        <dbReference type="ARBA" id="ARBA00023121"/>
    </source>
</evidence>
<comment type="caution">
    <text evidence="10">The sequence shown here is derived from an EMBL/GenBank/DDBJ whole genome shotgun (WGS) entry which is preliminary data.</text>
</comment>
<evidence type="ECO:0000313" key="11">
    <source>
        <dbReference type="Proteomes" id="UP001141806"/>
    </source>
</evidence>
<keyword evidence="4 8" id="KW-0831">Ubiquinone biosynthesis</keyword>
<evidence type="ECO:0000256" key="4">
    <source>
        <dbReference type="ARBA" id="ARBA00022688"/>
    </source>
</evidence>
<comment type="subcellular location">
    <subcellularLocation>
        <location evidence="1 8">Mitochondrion</location>
    </subcellularLocation>
</comment>
<dbReference type="PANTHER" id="PTHR21427:SF19">
    <property type="entry name" value="UBIQUINONE BIOSYNTHESIS PROTEIN COQ9, MITOCHONDRIAL"/>
    <property type="match status" value="1"/>
</dbReference>
<comment type="function">
    <text evidence="8">Membrane-associated protein that warps the membrane surface to access and bind aromatic isoprenes with high specificity, including ubiquinone (CoQ) isoprene intermediates and presents them directly to Coq7, therefore facilitating the Coq7-mediated hydroxylase step. Participates in the biosynthesis of coenzyme Q, also named ubiquinone, an essential lipid-soluble electron transporter for aerobic cellular respiration.</text>
</comment>
<accession>A0A9Q0KUU9</accession>
<dbReference type="GO" id="GO:0006744">
    <property type="term" value="P:ubiquinone biosynthetic process"/>
    <property type="evidence" value="ECO:0007669"/>
    <property type="project" value="UniProtKB-UniRule"/>
</dbReference>